<accession>A0A150XQ84</accession>
<feature type="domain" description="Glutamine amidotransferase" evidence="2">
    <location>
        <begin position="4"/>
        <end position="188"/>
    </location>
</feature>
<dbReference type="RefSeq" id="WP_062302314.1">
    <property type="nucleotide sequence ID" value="NZ_LRPB01000046.1"/>
</dbReference>
<dbReference type="Gene3D" id="3.40.50.880">
    <property type="match status" value="1"/>
</dbReference>
<dbReference type="Pfam" id="PF00117">
    <property type="entry name" value="GATase"/>
    <property type="match status" value="1"/>
</dbReference>
<dbReference type="CDD" id="cd01743">
    <property type="entry name" value="GATase1_Anthranilate_Synthase"/>
    <property type="match status" value="1"/>
</dbReference>
<reference evidence="3 4" key="1">
    <citation type="submission" date="2016-01" db="EMBL/GenBank/DDBJ databases">
        <title>Genome sequencing of Roseivirga seohaensis SW-152.</title>
        <authorList>
            <person name="Selvaratnam C."/>
            <person name="Thevarajoo S."/>
            <person name="Goh K.M."/>
            <person name="Ee R."/>
            <person name="Chan K.-G."/>
            <person name="Chong C.S."/>
        </authorList>
    </citation>
    <scope>NUCLEOTIDE SEQUENCE [LARGE SCALE GENOMIC DNA]</scope>
    <source>
        <strain evidence="3 4">SW-152</strain>
    </source>
</reference>
<dbReference type="InterPro" id="IPR050472">
    <property type="entry name" value="Anth_synth/Amidotransfase"/>
</dbReference>
<dbReference type="Proteomes" id="UP000075663">
    <property type="component" value="Unassembled WGS sequence"/>
</dbReference>
<dbReference type="PRINTS" id="PR00099">
    <property type="entry name" value="CPSGATASE"/>
</dbReference>
<keyword evidence="1" id="KW-0315">Glutamine amidotransferase</keyword>
<dbReference type="SUPFAM" id="SSF52317">
    <property type="entry name" value="Class I glutamine amidotransferase-like"/>
    <property type="match status" value="1"/>
</dbReference>
<dbReference type="GO" id="GO:0005829">
    <property type="term" value="C:cytosol"/>
    <property type="evidence" value="ECO:0007669"/>
    <property type="project" value="TreeGrafter"/>
</dbReference>
<gene>
    <name evidence="3" type="ORF">AWW67_08610</name>
</gene>
<sequence>MKILILDNYDSFTYNLVHYLRELGGDAEMTVVRNDQIALDEVEAYDKILLSPGPGIPEEAGIMPELIKRYGATKSILGVCLGHQAIAEAYGASLYNMSEVLHGVSSKIKVVKPEDRLFNGIPSEYEICHYHSWNVSKEDLGSELEVTAYDEIGEIMAISHKEYDVKGVQFHPESIMTEYGHKLLENWLNDSVNSETVIRKQELTSFTKS</sequence>
<dbReference type="InterPro" id="IPR017926">
    <property type="entry name" value="GATASE"/>
</dbReference>
<name>A0A150XQ84_9BACT</name>
<dbReference type="FunFam" id="3.40.50.880:FF:000003">
    <property type="entry name" value="Anthranilate synthase component II"/>
    <property type="match status" value="1"/>
</dbReference>
<dbReference type="AlphaFoldDB" id="A0A150XQ84"/>
<dbReference type="PANTHER" id="PTHR43418">
    <property type="entry name" value="MULTIFUNCTIONAL TRYPTOPHAN BIOSYNTHESIS PROTEIN-RELATED"/>
    <property type="match status" value="1"/>
</dbReference>
<evidence type="ECO:0000256" key="1">
    <source>
        <dbReference type="ARBA" id="ARBA00022962"/>
    </source>
</evidence>
<dbReference type="GO" id="GO:0000162">
    <property type="term" value="P:L-tryptophan biosynthetic process"/>
    <property type="evidence" value="ECO:0007669"/>
    <property type="project" value="TreeGrafter"/>
</dbReference>
<evidence type="ECO:0000313" key="4">
    <source>
        <dbReference type="Proteomes" id="UP000075663"/>
    </source>
</evidence>
<dbReference type="NCBIfam" id="TIGR00566">
    <property type="entry name" value="trpG_papA"/>
    <property type="match status" value="1"/>
</dbReference>
<dbReference type="PRINTS" id="PR00096">
    <property type="entry name" value="GATASE"/>
</dbReference>
<dbReference type="STRING" id="1914963.AWW67_08610"/>
<proteinExistence type="predicted"/>
<dbReference type="PROSITE" id="PS51273">
    <property type="entry name" value="GATASE_TYPE_1"/>
    <property type="match status" value="1"/>
</dbReference>
<dbReference type="PRINTS" id="PR00097">
    <property type="entry name" value="ANTSNTHASEII"/>
</dbReference>
<evidence type="ECO:0000259" key="2">
    <source>
        <dbReference type="Pfam" id="PF00117"/>
    </source>
</evidence>
<dbReference type="InterPro" id="IPR006221">
    <property type="entry name" value="TrpG/PapA_dom"/>
</dbReference>
<dbReference type="EMBL" id="LRPB01000046">
    <property type="protein sequence ID" value="KYG80873.1"/>
    <property type="molecule type" value="Genomic_DNA"/>
</dbReference>
<dbReference type="InterPro" id="IPR029062">
    <property type="entry name" value="Class_I_gatase-like"/>
</dbReference>
<organism evidence="3 4">
    <name type="scientific">Roseivirga seohaensis</name>
    <dbReference type="NCBI Taxonomy" id="1914963"/>
    <lineage>
        <taxon>Bacteria</taxon>
        <taxon>Pseudomonadati</taxon>
        <taxon>Bacteroidota</taxon>
        <taxon>Cytophagia</taxon>
        <taxon>Cytophagales</taxon>
        <taxon>Roseivirgaceae</taxon>
        <taxon>Roseivirga</taxon>
    </lineage>
</organism>
<evidence type="ECO:0000313" key="3">
    <source>
        <dbReference type="EMBL" id="KYG80873.1"/>
    </source>
</evidence>
<protein>
    <submittedName>
        <fullName evidence="3">Anthranilate synthase subunit II</fullName>
    </submittedName>
</protein>
<comment type="caution">
    <text evidence="3">The sequence shown here is derived from an EMBL/GenBank/DDBJ whole genome shotgun (WGS) entry which is preliminary data.</text>
</comment>
<dbReference type="PANTHER" id="PTHR43418:SF4">
    <property type="entry name" value="MULTIFUNCTIONAL TRYPTOPHAN BIOSYNTHESIS PROTEIN"/>
    <property type="match status" value="1"/>
</dbReference>
<dbReference type="GO" id="GO:0004049">
    <property type="term" value="F:anthranilate synthase activity"/>
    <property type="evidence" value="ECO:0007669"/>
    <property type="project" value="TreeGrafter"/>
</dbReference>